<evidence type="ECO:0000259" key="6">
    <source>
        <dbReference type="Pfam" id="PF21447"/>
    </source>
</evidence>
<protein>
    <recommendedName>
        <fullName evidence="2">exopolyphosphatase</fullName>
        <ecNumber evidence="2">3.6.1.11</ecNumber>
    </recommendedName>
</protein>
<dbReference type="InterPro" id="IPR022371">
    <property type="entry name" value="Exopolyphosphatase"/>
</dbReference>
<dbReference type="GO" id="GO:0004309">
    <property type="term" value="F:exopolyphosphatase activity"/>
    <property type="evidence" value="ECO:0007669"/>
    <property type="project" value="UniProtKB-EC"/>
</dbReference>
<dbReference type="Gene3D" id="3.30.420.150">
    <property type="entry name" value="Exopolyphosphatase. Domain 2"/>
    <property type="match status" value="1"/>
</dbReference>
<evidence type="ECO:0000256" key="4">
    <source>
        <dbReference type="ARBA" id="ARBA00047607"/>
    </source>
</evidence>
<evidence type="ECO:0000259" key="5">
    <source>
        <dbReference type="Pfam" id="PF02541"/>
    </source>
</evidence>
<dbReference type="InterPro" id="IPR003695">
    <property type="entry name" value="Ppx_GppA_N"/>
</dbReference>
<dbReference type="Pfam" id="PF02541">
    <property type="entry name" value="Ppx-GppA"/>
    <property type="match status" value="1"/>
</dbReference>
<proteinExistence type="inferred from homology"/>
<dbReference type="CDD" id="cd24052">
    <property type="entry name" value="ASKHA_NBD_HpPPX-GppA-like"/>
    <property type="match status" value="1"/>
</dbReference>
<dbReference type="EC" id="3.6.1.11" evidence="2"/>
<evidence type="ECO:0000313" key="7">
    <source>
        <dbReference type="EMBL" id="MBO1226193.1"/>
    </source>
</evidence>
<dbReference type="InterPro" id="IPR050273">
    <property type="entry name" value="GppA/Ppx_hydrolase"/>
</dbReference>
<comment type="catalytic activity">
    <reaction evidence="4">
        <text>[phosphate](n) + H2O = [phosphate](n-1) + phosphate + H(+)</text>
        <dbReference type="Rhea" id="RHEA:21528"/>
        <dbReference type="Rhea" id="RHEA-COMP:9859"/>
        <dbReference type="Rhea" id="RHEA-COMP:14279"/>
        <dbReference type="ChEBI" id="CHEBI:15377"/>
        <dbReference type="ChEBI" id="CHEBI:15378"/>
        <dbReference type="ChEBI" id="CHEBI:16838"/>
        <dbReference type="ChEBI" id="CHEBI:43474"/>
        <dbReference type="EC" id="3.6.1.11"/>
    </reaction>
</comment>
<dbReference type="SUPFAM" id="SSF53067">
    <property type="entry name" value="Actin-like ATPase domain"/>
    <property type="match status" value="2"/>
</dbReference>
<dbReference type="PANTHER" id="PTHR30005:SF0">
    <property type="entry name" value="RETROGRADE REGULATION PROTEIN 2"/>
    <property type="match status" value="1"/>
</dbReference>
<organism evidence="7 8">
    <name type="scientific">Staphylococcus nepalensis</name>
    <dbReference type="NCBI Taxonomy" id="214473"/>
    <lineage>
        <taxon>Bacteria</taxon>
        <taxon>Bacillati</taxon>
        <taxon>Bacillota</taxon>
        <taxon>Bacilli</taxon>
        <taxon>Bacillales</taxon>
        <taxon>Staphylococcaceae</taxon>
        <taxon>Staphylococcus</taxon>
    </lineage>
</organism>
<dbReference type="Gene3D" id="3.30.420.40">
    <property type="match status" value="1"/>
</dbReference>
<evidence type="ECO:0000313" key="8">
    <source>
        <dbReference type="Proteomes" id="UP000664081"/>
    </source>
</evidence>
<accession>A0ABS3KY18</accession>
<evidence type="ECO:0000256" key="3">
    <source>
        <dbReference type="ARBA" id="ARBA00022801"/>
    </source>
</evidence>
<keyword evidence="8" id="KW-1185">Reference proteome</keyword>
<keyword evidence="3 7" id="KW-0378">Hydrolase</keyword>
<dbReference type="PANTHER" id="PTHR30005">
    <property type="entry name" value="EXOPOLYPHOSPHATASE"/>
    <property type="match status" value="1"/>
</dbReference>
<dbReference type="InterPro" id="IPR043129">
    <property type="entry name" value="ATPase_NBD"/>
</dbReference>
<comment type="caution">
    <text evidence="7">The sequence shown here is derived from an EMBL/GenBank/DDBJ whole genome shotgun (WGS) entry which is preliminary data.</text>
</comment>
<dbReference type="Pfam" id="PF21447">
    <property type="entry name" value="Ppx-GppA_III"/>
    <property type="match status" value="1"/>
</dbReference>
<comment type="similarity">
    <text evidence="1">Belongs to the GppA/Ppx family.</text>
</comment>
<feature type="domain" description="Ppx/GppA phosphatase N-terminal" evidence="5">
    <location>
        <begin position="20"/>
        <end position="302"/>
    </location>
</feature>
<evidence type="ECO:0000256" key="2">
    <source>
        <dbReference type="ARBA" id="ARBA00012451"/>
    </source>
</evidence>
<reference evidence="7 8" key="1">
    <citation type="submission" date="2021-03" db="EMBL/GenBank/DDBJ databases">
        <title>Staphylococci and Mammaliicocci in bats.</title>
        <authorList>
            <person name="Fountain K."/>
        </authorList>
    </citation>
    <scope>NUCLEOTIDE SEQUENCE [LARGE SCALE GENOMIC DNA]</scope>
    <source>
        <strain evidence="7 8">18_1_E_SW</strain>
    </source>
</reference>
<name>A0ABS3KY18_9STAP</name>
<evidence type="ECO:0000256" key="1">
    <source>
        <dbReference type="ARBA" id="ARBA00007125"/>
    </source>
</evidence>
<sequence>MMERIGLVDIGSNTIRLVIFEFDSKTGLNEILNIKTPARLSQYLTDDLTMNQDGIDVLTSTLHSFKAVADKFKVNELHPIATAAIRQSTNQHAIIEHIKNELNINIKIIPEQEEAFYGFYAITHTTDVENGVSIDIGGGSTEVTLFKDKAMIEAHSFPFGVVTLKRKFFENKDHNDKSAIKAMEKFLSKQFEQLPWLQDREIALVGIGGSARNVARIHQSEHSYPIGGVHNYTMSEEDIDEVYTIIKKSSRDALKDIDGLSRDRIDIIIPAVSVFKTLFKKINATHFTFSRKGLREGYVMKTIAERHPREFRKENIQKDALYHLANEYSIEESSAKQRVKLAQSLLTQLIELDKIQVTHKEQALFVEGAYLYYLGRFIDSDSSSPHTYYIIANSMIDGFSHEDRVKLAMLASFKNKSLLKFYNQETKWLRGKALDNIQFLGGIIKFVNALNISHTNPVERLELRHDSNGFTLYVHYIGEPIAESYQSLRQKKHIEKILKENLSIIFTKS</sequence>
<dbReference type="Proteomes" id="UP000664081">
    <property type="component" value="Unassembled WGS sequence"/>
</dbReference>
<dbReference type="NCBIfam" id="TIGR03706">
    <property type="entry name" value="exo_poly_only"/>
    <property type="match status" value="1"/>
</dbReference>
<dbReference type="EMBL" id="JAFNLT010000002">
    <property type="protein sequence ID" value="MBO1226193.1"/>
    <property type="molecule type" value="Genomic_DNA"/>
</dbReference>
<dbReference type="RefSeq" id="WP_182478051.1">
    <property type="nucleotide sequence ID" value="NZ_CABIWM010000001.1"/>
</dbReference>
<gene>
    <name evidence="7" type="primary">ppx</name>
    <name evidence="7" type="ORF">J3T88_02510</name>
</gene>
<feature type="domain" description="Ppx/GppA phosphatase C-terminal" evidence="6">
    <location>
        <begin position="320"/>
        <end position="418"/>
    </location>
</feature>
<dbReference type="InterPro" id="IPR048950">
    <property type="entry name" value="Ppx_GppA_C"/>
</dbReference>
<dbReference type="SUPFAM" id="SSF109604">
    <property type="entry name" value="HD-domain/PDEase-like"/>
    <property type="match status" value="1"/>
</dbReference>
<dbReference type="Gene3D" id="1.10.3210.10">
    <property type="entry name" value="Hypothetical protein af1432"/>
    <property type="match status" value="1"/>
</dbReference>